<keyword evidence="2" id="KW-1133">Transmembrane helix</keyword>
<gene>
    <name evidence="3" type="ORF">AVT10_12110</name>
</gene>
<reference evidence="4" key="1">
    <citation type="submission" date="2016-01" db="EMBL/GenBank/DDBJ databases">
        <title>Draft genome of Chromobacterium sp. F49.</title>
        <authorList>
            <person name="Hong K.W."/>
        </authorList>
    </citation>
    <scope>NUCLEOTIDE SEQUENCE [LARGE SCALE GENOMIC DNA]</scope>
    <source>
        <strain evidence="4">CN3</strain>
    </source>
</reference>
<keyword evidence="2" id="KW-0812">Transmembrane</keyword>
<dbReference type="RefSeq" id="WP_066689404.1">
    <property type="nucleotide sequence ID" value="NZ_LQQO01000008.1"/>
</dbReference>
<keyword evidence="2" id="KW-0472">Membrane</keyword>
<feature type="region of interest" description="Disordered" evidence="1">
    <location>
        <begin position="111"/>
        <end position="133"/>
    </location>
</feature>
<proteinExistence type="predicted"/>
<sequence>MTALRPYLAIVGAVVAVALLAAAYIAGRRDGRAIADGKQAAVEKAVKAERDKREALVAASEAAGAAKETDRQEKVREIYRETNTITERPVYRNLCVDADGVRLVERATAIANGNDPGASPVTPGDPAPAAPQR</sequence>
<comment type="caution">
    <text evidence="3">The sequence shown here is derived from an EMBL/GenBank/DDBJ whole genome shotgun (WGS) entry which is preliminary data.</text>
</comment>
<evidence type="ECO:0000313" key="4">
    <source>
        <dbReference type="Proteomes" id="UP000076609"/>
    </source>
</evidence>
<feature type="transmembrane region" description="Helical" evidence="2">
    <location>
        <begin position="6"/>
        <end position="26"/>
    </location>
</feature>
<protein>
    <submittedName>
        <fullName evidence="3">Uncharacterized protein</fullName>
    </submittedName>
</protein>
<organism evidence="3 4">
    <name type="scientific">Sphingomonas hankookensis</name>
    <dbReference type="NCBI Taxonomy" id="563996"/>
    <lineage>
        <taxon>Bacteria</taxon>
        <taxon>Pseudomonadati</taxon>
        <taxon>Pseudomonadota</taxon>
        <taxon>Alphaproteobacteria</taxon>
        <taxon>Sphingomonadales</taxon>
        <taxon>Sphingomonadaceae</taxon>
        <taxon>Sphingomonas</taxon>
    </lineage>
</organism>
<evidence type="ECO:0000256" key="1">
    <source>
        <dbReference type="SAM" id="MobiDB-lite"/>
    </source>
</evidence>
<evidence type="ECO:0000256" key="2">
    <source>
        <dbReference type="SAM" id="Phobius"/>
    </source>
</evidence>
<feature type="compositionally biased region" description="Pro residues" evidence="1">
    <location>
        <begin position="123"/>
        <end position="133"/>
    </location>
</feature>
<name>A0ABR5YDH4_9SPHN</name>
<keyword evidence="4" id="KW-1185">Reference proteome</keyword>
<dbReference type="EMBL" id="LQQO01000008">
    <property type="protein sequence ID" value="KZE16238.1"/>
    <property type="molecule type" value="Genomic_DNA"/>
</dbReference>
<dbReference type="Proteomes" id="UP000076609">
    <property type="component" value="Unassembled WGS sequence"/>
</dbReference>
<accession>A0ABR5YDH4</accession>
<evidence type="ECO:0000313" key="3">
    <source>
        <dbReference type="EMBL" id="KZE16238.1"/>
    </source>
</evidence>